<keyword evidence="2" id="KW-1185">Reference proteome</keyword>
<dbReference type="EMBL" id="FCOR01000009">
    <property type="protein sequence ID" value="CVK16613.1"/>
    <property type="molecule type" value="Genomic_DNA"/>
</dbReference>
<accession>A0A0X3AQT4</accession>
<evidence type="ECO:0000313" key="1">
    <source>
        <dbReference type="EMBL" id="CVK16613.1"/>
    </source>
</evidence>
<evidence type="ECO:0008006" key="3">
    <source>
        <dbReference type="Google" id="ProtNLM"/>
    </source>
</evidence>
<dbReference type="STRING" id="1586267.GCA_001418685_01475"/>
<dbReference type="OrthoDB" id="882303at2"/>
<protein>
    <recommendedName>
        <fullName evidence="3">DUF4280 domain-containing protein</fullName>
    </recommendedName>
</protein>
<name>A0A0X3AQT4_9FLAO</name>
<organism evidence="1 2">
    <name type="scientific">Apibacter mensalis</name>
    <dbReference type="NCBI Taxonomy" id="1586267"/>
    <lineage>
        <taxon>Bacteria</taxon>
        <taxon>Pseudomonadati</taxon>
        <taxon>Bacteroidota</taxon>
        <taxon>Flavobacteriia</taxon>
        <taxon>Flavobacteriales</taxon>
        <taxon>Weeksellaceae</taxon>
        <taxon>Apibacter</taxon>
    </lineage>
</organism>
<dbReference type="Proteomes" id="UP000182761">
    <property type="component" value="Unassembled WGS sequence"/>
</dbReference>
<proteinExistence type="predicted"/>
<dbReference type="RefSeq" id="WP_055425802.1">
    <property type="nucleotide sequence ID" value="NZ_FCOR01000009.1"/>
</dbReference>
<sequence>MGIKYLVQGAICACKYGSSTDELVVKTQNILYLNDHNSEKKLAATTTDIGATFKKNCFGGCAKKPHRAPCTVQVTQWSAEESKQKIEGAGKLLTEQSKASCPLGGQDCITVIHHGQQAEISQQNLDNTDKAVHEQINPFSTLKLTHKTLTLKAK</sequence>
<dbReference type="InterPro" id="IPR025460">
    <property type="entry name" value="DUF4280"/>
</dbReference>
<reference evidence="1 2" key="1">
    <citation type="submission" date="2016-01" db="EMBL/GenBank/DDBJ databases">
        <authorList>
            <person name="McClelland M."/>
            <person name="Jain A."/>
            <person name="Saraogi P."/>
            <person name="Mendelson R."/>
            <person name="Westerman R."/>
            <person name="SanMiguel P."/>
            <person name="Csonka L."/>
        </authorList>
    </citation>
    <scope>NUCLEOTIDE SEQUENCE [LARGE SCALE GENOMIC DNA]</scope>
    <source>
        <strain evidence="1 2">R-53146</strain>
    </source>
</reference>
<gene>
    <name evidence="1" type="ORF">Ga0061079_1092</name>
</gene>
<dbReference type="Pfam" id="PF14107">
    <property type="entry name" value="DUF4280"/>
    <property type="match status" value="1"/>
</dbReference>
<evidence type="ECO:0000313" key="2">
    <source>
        <dbReference type="Proteomes" id="UP000182761"/>
    </source>
</evidence>
<dbReference type="AlphaFoldDB" id="A0A0X3AQT4"/>